<feature type="compositionally biased region" description="Basic and acidic residues" evidence="2">
    <location>
        <begin position="1710"/>
        <end position="1720"/>
    </location>
</feature>
<feature type="region of interest" description="Disordered" evidence="2">
    <location>
        <begin position="415"/>
        <end position="434"/>
    </location>
</feature>
<feature type="region of interest" description="Disordered" evidence="2">
    <location>
        <begin position="988"/>
        <end position="1016"/>
    </location>
</feature>
<feature type="coiled-coil region" evidence="1">
    <location>
        <begin position="1354"/>
        <end position="1402"/>
    </location>
</feature>
<organism evidence="3 4">
    <name type="scientific">Mortierella hygrophila</name>
    <dbReference type="NCBI Taxonomy" id="979708"/>
    <lineage>
        <taxon>Eukaryota</taxon>
        <taxon>Fungi</taxon>
        <taxon>Fungi incertae sedis</taxon>
        <taxon>Mucoromycota</taxon>
        <taxon>Mortierellomycotina</taxon>
        <taxon>Mortierellomycetes</taxon>
        <taxon>Mortierellales</taxon>
        <taxon>Mortierellaceae</taxon>
        <taxon>Mortierella</taxon>
    </lineage>
</organism>
<feature type="compositionally biased region" description="Acidic residues" evidence="2">
    <location>
        <begin position="1269"/>
        <end position="1282"/>
    </location>
</feature>
<feature type="compositionally biased region" description="Low complexity" evidence="2">
    <location>
        <begin position="1530"/>
        <end position="1539"/>
    </location>
</feature>
<reference evidence="3" key="1">
    <citation type="journal article" date="2020" name="Fungal Divers.">
        <title>Resolving the Mortierellaceae phylogeny through synthesis of multi-gene phylogenetics and phylogenomics.</title>
        <authorList>
            <person name="Vandepol N."/>
            <person name="Liber J."/>
            <person name="Desiro A."/>
            <person name="Na H."/>
            <person name="Kennedy M."/>
            <person name="Barry K."/>
            <person name="Grigoriev I.V."/>
            <person name="Miller A.N."/>
            <person name="O'Donnell K."/>
            <person name="Stajich J.E."/>
            <person name="Bonito G."/>
        </authorList>
    </citation>
    <scope>NUCLEOTIDE SEQUENCE</scope>
    <source>
        <strain evidence="3">NRRL 2591</strain>
    </source>
</reference>
<keyword evidence="4" id="KW-1185">Reference proteome</keyword>
<feature type="compositionally biased region" description="Low complexity" evidence="2">
    <location>
        <begin position="826"/>
        <end position="839"/>
    </location>
</feature>
<feature type="coiled-coil region" evidence="1">
    <location>
        <begin position="1084"/>
        <end position="1202"/>
    </location>
</feature>
<dbReference type="GO" id="GO:0051726">
    <property type="term" value="P:regulation of cell cycle"/>
    <property type="evidence" value="ECO:0007669"/>
    <property type="project" value="TreeGrafter"/>
</dbReference>
<evidence type="ECO:0000313" key="3">
    <source>
        <dbReference type="EMBL" id="KAF9541936.1"/>
    </source>
</evidence>
<dbReference type="Proteomes" id="UP000723463">
    <property type="component" value="Unassembled WGS sequence"/>
</dbReference>
<feature type="compositionally biased region" description="Basic residues" evidence="2">
    <location>
        <begin position="59"/>
        <end position="69"/>
    </location>
</feature>
<feature type="region of interest" description="Disordered" evidence="2">
    <location>
        <begin position="810"/>
        <end position="849"/>
    </location>
</feature>
<accession>A0A9P6K1V2</accession>
<dbReference type="GO" id="GO:0033596">
    <property type="term" value="C:TSC1-TSC2 complex"/>
    <property type="evidence" value="ECO:0007669"/>
    <property type="project" value="TreeGrafter"/>
</dbReference>
<evidence type="ECO:0008006" key="5">
    <source>
        <dbReference type="Google" id="ProtNLM"/>
    </source>
</evidence>
<dbReference type="PANTHER" id="PTHR15154">
    <property type="entry name" value="HAMARTIN"/>
    <property type="match status" value="1"/>
</dbReference>
<sequence>MSSSTPTVKDLYRVVTADLTAYIAQDRSKEQEPIQPRDTIQAYLDRFIKANGTSSSSSSHHHHAHHNNLHHFGSAPSTPLSASTHTSISGSTISNLATAGHGVATGGLSTVGTPSAATPGGAQGPTAAAGQRHVNELWYQTLANNLQPYNASNLPFAFHRLNQSLSPSSSVPASQTVSVTGSPIMGSAGASLGTGQGASAAPNMSQTSSSSIQPTGFTSATALANTSLAAQRFSAHLITLYTQQGMDKAPIGLVASRMIVYLTHLLPFLSPQLVILDWWDRLIEPALQGEIKLEKESFKACRDLVTDCMTRDPLMDIHGSGTGSWLIAGDEEGQLDNSQAMNAMPIPQFVLRKYIQAAHKLNHRLDESDQADGAPGWWGNAKLGSNLAPAGHAGHGGTSTRAFAGAFSASSASLSSSATSNSHQKPEYPPAQQDLESQQRLFNRARAVIRRKKDILVKNLEIILVAYGGGVGRVKDFFSCLYTYFVGAKYRAEILGLLCQFHRRQRVHLHQILATPLFDSLLLSLKNDTSPLIVSLGLMTLVMLMPRIPAALNDRLPELFFILSRILCWPRSRQQLMAVAYQEGDNLTGQTLKSFDEFEESSPPSSGTAANKTQGAEGKAGDAPSSPDDIEYEDIPLHSHGIRWRRYGPAVIGGTSEGAPDPTAIFSFLYGMYPCNLLRFLHAPRKYISEQSRLVGSPKQGSSIESPAREGDFAVQSSEETVMSPKEPSIGQPVYLDEDLVKSRVQNLLRRHSLHPDLLTLSCEQELSNKARWQKLEPMEIVAMCVGLDVWSAGGLYGMGPVLRSIEEDHHGADHQDSDDNDDDAGATTPTGARAPDGTLATGSHVRESSVQSLARASVESFASEESEGTPIEILAQEDFFGPRLVNKESSMRSLNPGSNPNFLRGPTQPFTRLRTTSRDVKMSQILRNYATLRGLDQEDYINEVAQSKSLGPGIAQRERRGSSQRSSGAWSSPAAVVVAALEAVTPDGPVAPTSGESSAMTTPTDSRRGSISQPTNMLALTQLDREYREIIVHLERDLLMAKNELNFELFLKQQHIQQISKVHRAHVLDASVEAERQNLYNTCRSLKAQLHETRTLLEKEKSELERRKNKQTHWDTDLKNKVQTFRDERKQLQFEVERLKQDIKDTRQTQEIQERLLTEERKGTFQLKNSIEDLSPKLKRMEEYEKRIEEMTRQLVLWETEQSKNQETQRQLEGVVSRWQSLELLLAAEKEESRILRNRVSQQSQVMDDMKIQIAMMEGRLPNLQEDSSMDYSEDESIDGDGDQHGKGGSVRDGMGEIAIRKMSARRKLLMGIGHQNSGGSGTGMEVGWPSGFSRSNSNQNGFDQHRRAEAMQEFMAKEKERWDQELQQAHNKWSKEAVRNQELEERILDLQGQVEMAQAMSRRQRHFGIGYQGGHPGDGSGGSGGGSGDTTGGEGGLGGGGDGGPSIMNMSSQPQDVPRMTPMTGMRMHDQFAEVDTDDGGVGSSGTIGRYSQRQTESTEDEDDDPRVRQRGNLMNIGEGQSALAYHTSISASSSSRSKGKSTKPKTKSRWLLQQQSQQQPHPPPPFERAQSDRSTSSHLGMSGPLSILDLTRSPHPSAILNPRMSTESSSTTSSSAAARSASGGLFPPTMYTRNMSHISDGGSSDVTTASDSSTTGSATQRIGDGNSSSGGGEDRAESVDGNGEGGSGSGTGTGSGNDKKKSSKSKSVRDRERDKIRMMSGMGPLVDPSKMYRNVRMI</sequence>
<comment type="caution">
    <text evidence="3">The sequence shown here is derived from an EMBL/GenBank/DDBJ whole genome shotgun (WGS) entry which is preliminary data.</text>
</comment>
<feature type="region of interest" description="Disordered" evidence="2">
    <location>
        <begin position="191"/>
        <end position="212"/>
    </location>
</feature>
<dbReference type="Pfam" id="PF04388">
    <property type="entry name" value="Hamartin"/>
    <property type="match status" value="1"/>
</dbReference>
<feature type="region of interest" description="Disordered" evidence="2">
    <location>
        <begin position="596"/>
        <end position="632"/>
    </location>
</feature>
<feature type="compositionally biased region" description="Low complexity" evidence="2">
    <location>
        <begin position="1608"/>
        <end position="1625"/>
    </location>
</feature>
<feature type="region of interest" description="Disordered" evidence="2">
    <location>
        <begin position="51"/>
        <end position="87"/>
    </location>
</feature>
<dbReference type="InterPro" id="IPR007483">
    <property type="entry name" value="Hamartin"/>
</dbReference>
<name>A0A9P6K1V2_9FUNG</name>
<dbReference type="PANTHER" id="PTHR15154:SF2">
    <property type="entry name" value="HAMARTIN"/>
    <property type="match status" value="1"/>
</dbReference>
<feature type="compositionally biased region" description="Polar residues" evidence="2">
    <location>
        <begin position="995"/>
        <end position="1016"/>
    </location>
</feature>
<keyword evidence="1" id="KW-0175">Coiled coil</keyword>
<feature type="region of interest" description="Disordered" evidence="2">
    <location>
        <begin position="110"/>
        <end position="129"/>
    </location>
</feature>
<feature type="compositionally biased region" description="Low complexity" evidence="2">
    <location>
        <begin position="1642"/>
        <end position="1670"/>
    </location>
</feature>
<feature type="compositionally biased region" description="Gly residues" evidence="2">
    <location>
        <begin position="1685"/>
        <end position="1698"/>
    </location>
</feature>
<gene>
    <name evidence="3" type="ORF">EC957_002566</name>
</gene>
<evidence type="ECO:0000313" key="4">
    <source>
        <dbReference type="Proteomes" id="UP000723463"/>
    </source>
</evidence>
<dbReference type="EMBL" id="JAAAXW010000152">
    <property type="protein sequence ID" value="KAF9541936.1"/>
    <property type="molecule type" value="Genomic_DNA"/>
</dbReference>
<feature type="compositionally biased region" description="Polar residues" evidence="2">
    <location>
        <begin position="202"/>
        <end position="212"/>
    </location>
</feature>
<proteinExistence type="predicted"/>
<feature type="region of interest" description="Disordered" evidence="2">
    <location>
        <begin position="1410"/>
        <end position="1730"/>
    </location>
</feature>
<evidence type="ECO:0000256" key="1">
    <source>
        <dbReference type="SAM" id="Coils"/>
    </source>
</evidence>
<dbReference type="GO" id="GO:0032007">
    <property type="term" value="P:negative regulation of TOR signaling"/>
    <property type="evidence" value="ECO:0007669"/>
    <property type="project" value="TreeGrafter"/>
</dbReference>
<evidence type="ECO:0000256" key="2">
    <source>
        <dbReference type="SAM" id="MobiDB-lite"/>
    </source>
</evidence>
<feature type="compositionally biased region" description="Gly residues" evidence="2">
    <location>
        <begin position="1412"/>
        <end position="1446"/>
    </location>
</feature>
<feature type="compositionally biased region" description="Basic residues" evidence="2">
    <location>
        <begin position="1540"/>
        <end position="1551"/>
    </location>
</feature>
<feature type="compositionally biased region" description="Low complexity" evidence="2">
    <location>
        <begin position="112"/>
        <end position="129"/>
    </location>
</feature>
<feature type="region of interest" description="Disordered" evidence="2">
    <location>
        <begin position="1266"/>
        <end position="1294"/>
    </location>
</feature>
<protein>
    <recommendedName>
        <fullName evidence="5">Hamartin protein-domain-containing protein</fullName>
    </recommendedName>
</protein>